<keyword evidence="5" id="KW-0874">Quinone</keyword>
<reference evidence="7" key="1">
    <citation type="journal article" date="2011" name="Environ. Microbiol.">
        <title>Genomic insights into the metabolic potential of the polycyclic aromatic hydrocarbon degrading sulfate-reducing Deltaproteobacterium N47.</title>
        <authorList>
            <person name="Bergmann F."/>
            <person name="Selesi D."/>
            <person name="Weinmaier T."/>
            <person name="Tischler P."/>
            <person name="Rattei T."/>
            <person name="Meckenstock R.U."/>
        </authorList>
    </citation>
    <scope>NUCLEOTIDE SEQUENCE</scope>
</reference>
<comment type="catalytic activity">
    <reaction evidence="5">
        <text>a quinone + NADH + 5 H(+)(in) = a quinol + NAD(+) + 4 H(+)(out)</text>
        <dbReference type="Rhea" id="RHEA:57888"/>
        <dbReference type="ChEBI" id="CHEBI:15378"/>
        <dbReference type="ChEBI" id="CHEBI:24646"/>
        <dbReference type="ChEBI" id="CHEBI:57540"/>
        <dbReference type="ChEBI" id="CHEBI:57945"/>
        <dbReference type="ChEBI" id="CHEBI:132124"/>
    </reaction>
</comment>
<comment type="similarity">
    <text evidence="5 6">Belongs to the complex I subunit 1 family.</text>
</comment>
<evidence type="ECO:0000256" key="1">
    <source>
        <dbReference type="ARBA" id="ARBA00004141"/>
    </source>
</evidence>
<dbReference type="GO" id="GO:0009060">
    <property type="term" value="P:aerobic respiration"/>
    <property type="evidence" value="ECO:0007669"/>
    <property type="project" value="TreeGrafter"/>
</dbReference>
<sequence length="301" mass="33579">MFVPLNSAFLVWVERKVAGHIQLRPGPMEVGPHGILQSLIDAVKLMCKEMITPDLADKPLFWMAPCIVVIPAIVCFVVIPFSPVMQIRELNVGILLIFAFSSISGLSIMMGGWASNNKYSLIGAIRAVAQSIAYEIPLLLATMPVILMSNSFKMSKIVADQSPVWNFILQPVAAIIFIICSTAETNRAPFDLVEAESELVSGFHTEYTGMRDALFFMAEYTAMFIASSMAVVLFFGGWHGPFFSGLGWFVLKAYFLVFVTVWIRWTFPRLRFDQLMNFAWKVLIPIALLNLLVTAVVIKVL</sequence>
<evidence type="ECO:0000313" key="7">
    <source>
        <dbReference type="EMBL" id="CBX31804.1"/>
    </source>
</evidence>
<keyword evidence="5" id="KW-1003">Cell membrane</keyword>
<dbReference type="GO" id="GO:0048038">
    <property type="term" value="F:quinone binding"/>
    <property type="evidence" value="ECO:0007669"/>
    <property type="project" value="UniProtKB-KW"/>
</dbReference>
<comment type="subcellular location">
    <subcellularLocation>
        <location evidence="5 6">Cell membrane</location>
        <topology evidence="5 6">Multi-pass membrane protein</topology>
    </subcellularLocation>
    <subcellularLocation>
        <location evidence="1">Membrane</location>
        <topology evidence="1">Multi-pass membrane protein</topology>
    </subcellularLocation>
</comment>
<feature type="transmembrane region" description="Helical" evidence="5">
    <location>
        <begin position="278"/>
        <end position="298"/>
    </location>
</feature>
<dbReference type="GO" id="GO:0005886">
    <property type="term" value="C:plasma membrane"/>
    <property type="evidence" value="ECO:0007669"/>
    <property type="project" value="UniProtKB-SubCell"/>
</dbReference>
<evidence type="ECO:0000256" key="5">
    <source>
        <dbReference type="HAMAP-Rule" id="MF_01350"/>
    </source>
</evidence>
<feature type="transmembrane region" description="Helical" evidence="5">
    <location>
        <begin position="246"/>
        <end position="266"/>
    </location>
</feature>
<comment type="function">
    <text evidence="5">NDH-1 shuttles electrons from NADH, via FMN and iron-sulfur (Fe-S) centers, to quinones in the respiratory chain. The immediate electron acceptor for the enzyme in this species is believed to be ubiquinone. Couples the redox reaction to proton translocation (for every two electrons transferred, four hydrogen ions are translocated across the cytoplasmic membrane), and thus conserves the redox energy in a proton gradient. This subunit may bind ubiquinone.</text>
</comment>
<comment type="caution">
    <text evidence="5">Lacks conserved residue(s) required for the propagation of feature annotation.</text>
</comment>
<keyword evidence="2 5" id="KW-0812">Transmembrane</keyword>
<dbReference type="AlphaFoldDB" id="E1YML0"/>
<keyword evidence="5" id="KW-1278">Translocase</keyword>
<evidence type="ECO:0000256" key="2">
    <source>
        <dbReference type="ARBA" id="ARBA00022692"/>
    </source>
</evidence>
<evidence type="ECO:0000256" key="3">
    <source>
        <dbReference type="ARBA" id="ARBA00022989"/>
    </source>
</evidence>
<evidence type="ECO:0000256" key="4">
    <source>
        <dbReference type="ARBA" id="ARBA00023136"/>
    </source>
</evidence>
<feature type="transmembrane region" description="Helical" evidence="5">
    <location>
        <begin position="60"/>
        <end position="81"/>
    </location>
</feature>
<organism evidence="7">
    <name type="scientific">uncultured Desulfobacterium sp</name>
    <dbReference type="NCBI Taxonomy" id="201089"/>
    <lineage>
        <taxon>Bacteria</taxon>
        <taxon>Pseudomonadati</taxon>
        <taxon>Thermodesulfobacteriota</taxon>
        <taxon>Desulfobacteria</taxon>
        <taxon>Desulfobacterales</taxon>
        <taxon>Desulfobacteriaceae</taxon>
        <taxon>Desulfobacterium</taxon>
        <taxon>environmental samples</taxon>
    </lineage>
</organism>
<dbReference type="HAMAP" id="MF_01350">
    <property type="entry name" value="NDH1_NuoH"/>
    <property type="match status" value="1"/>
</dbReference>
<gene>
    <name evidence="5" type="primary">nuoH</name>
    <name evidence="7" type="ORF">N47_N26290</name>
</gene>
<feature type="transmembrane region" description="Helical" evidence="5">
    <location>
        <begin position="93"/>
        <end position="115"/>
    </location>
</feature>
<dbReference type="InterPro" id="IPR018086">
    <property type="entry name" value="NADH_UbQ_OxRdtase_su1_CS"/>
</dbReference>
<dbReference type="GO" id="GO:0003954">
    <property type="term" value="F:NADH dehydrogenase activity"/>
    <property type="evidence" value="ECO:0007669"/>
    <property type="project" value="TreeGrafter"/>
</dbReference>
<proteinExistence type="inferred from homology"/>
<dbReference type="PANTHER" id="PTHR11432">
    <property type="entry name" value="NADH DEHYDROGENASE SUBUNIT 1"/>
    <property type="match status" value="1"/>
</dbReference>
<dbReference type="PANTHER" id="PTHR11432:SF3">
    <property type="entry name" value="NADH-UBIQUINONE OXIDOREDUCTASE CHAIN 1"/>
    <property type="match status" value="1"/>
</dbReference>
<accession>E1YML0</accession>
<feature type="transmembrane region" description="Helical" evidence="5">
    <location>
        <begin position="127"/>
        <end position="147"/>
    </location>
</feature>
<dbReference type="PROSITE" id="PS00667">
    <property type="entry name" value="COMPLEX1_ND1_1"/>
    <property type="match status" value="1"/>
</dbReference>
<dbReference type="PROSITE" id="PS00668">
    <property type="entry name" value="COMPLEX1_ND1_2"/>
    <property type="match status" value="1"/>
</dbReference>
<feature type="transmembrane region" description="Helical" evidence="5">
    <location>
        <begin position="220"/>
        <end position="240"/>
    </location>
</feature>
<comment type="subunit">
    <text evidence="5">NDH-1 is composed of 14 different subunits. Subunits NuoA, H, J, K, L, M, N constitute the membrane sector of the complex.</text>
</comment>
<keyword evidence="3 5" id="KW-1133">Transmembrane helix</keyword>
<keyword evidence="4 5" id="KW-0472">Membrane</keyword>
<keyword evidence="5 6" id="KW-0520">NAD</keyword>
<dbReference type="EMBL" id="FR695879">
    <property type="protein sequence ID" value="CBX31804.1"/>
    <property type="molecule type" value="Genomic_DNA"/>
</dbReference>
<name>E1YML0_9BACT</name>
<dbReference type="GO" id="GO:0016655">
    <property type="term" value="F:oxidoreductase activity, acting on NAD(P)H, quinone or similar compound as acceptor"/>
    <property type="evidence" value="ECO:0007669"/>
    <property type="project" value="UniProtKB-UniRule"/>
</dbReference>
<dbReference type="Pfam" id="PF00146">
    <property type="entry name" value="NADHdh"/>
    <property type="match status" value="1"/>
</dbReference>
<dbReference type="NCBIfam" id="NF004741">
    <property type="entry name" value="PRK06076.1-2"/>
    <property type="match status" value="1"/>
</dbReference>
<dbReference type="EC" id="7.1.1.-" evidence="5"/>
<protein>
    <recommendedName>
        <fullName evidence="5">NADH-quinone oxidoreductase subunit H</fullName>
        <ecNumber evidence="5">7.1.1.-</ecNumber>
    </recommendedName>
    <alternativeName>
        <fullName evidence="5">NADH dehydrogenase I subunit H</fullName>
    </alternativeName>
    <alternativeName>
        <fullName evidence="5">NDH-1 subunit H</fullName>
    </alternativeName>
</protein>
<keyword evidence="5" id="KW-0830">Ubiquinone</keyword>
<evidence type="ECO:0000256" key="6">
    <source>
        <dbReference type="RuleBase" id="RU000471"/>
    </source>
</evidence>
<dbReference type="InterPro" id="IPR001694">
    <property type="entry name" value="NADH_UbQ_OxRdtase_su1/FPO"/>
</dbReference>